<dbReference type="AlphaFoldDB" id="A0A4R8M2S5"/>
<comment type="caution">
    <text evidence="2">The sequence shown here is derived from an EMBL/GenBank/DDBJ whole genome shotgun (WGS) entry which is preliminary data.</text>
</comment>
<dbReference type="InterPro" id="IPR007197">
    <property type="entry name" value="rSAM"/>
</dbReference>
<accession>A0A4R8M2S5</accession>
<proteinExistence type="predicted"/>
<dbReference type="EMBL" id="SORI01000013">
    <property type="protein sequence ID" value="TDY59483.1"/>
    <property type="molecule type" value="Genomic_DNA"/>
</dbReference>
<name>A0A4R8M2S5_9BACT</name>
<reference evidence="2 3" key="1">
    <citation type="submission" date="2019-03" db="EMBL/GenBank/DDBJ databases">
        <title>Genomic Encyclopedia of Type Strains, Phase IV (KMG-IV): sequencing the most valuable type-strain genomes for metagenomic binning, comparative biology and taxonomic classification.</title>
        <authorList>
            <person name="Goeker M."/>
        </authorList>
    </citation>
    <scope>NUCLEOTIDE SEQUENCE [LARGE SCALE GENOMIC DNA]</scope>
    <source>
        <strain evidence="2 3">DSM 25964</strain>
    </source>
</reference>
<dbReference type="SFLD" id="SFLDS00029">
    <property type="entry name" value="Radical_SAM"/>
    <property type="match status" value="1"/>
</dbReference>
<dbReference type="GO" id="GO:0003824">
    <property type="term" value="F:catalytic activity"/>
    <property type="evidence" value="ECO:0007669"/>
    <property type="project" value="InterPro"/>
</dbReference>
<protein>
    <recommendedName>
        <fullName evidence="4">Radical SAM superfamily enzyme YgiQ (UPF0313 family)</fullName>
    </recommendedName>
</protein>
<dbReference type="GO" id="GO:0051536">
    <property type="term" value="F:iron-sulfur cluster binding"/>
    <property type="evidence" value="ECO:0007669"/>
    <property type="project" value="InterPro"/>
</dbReference>
<evidence type="ECO:0008006" key="4">
    <source>
        <dbReference type="Google" id="ProtNLM"/>
    </source>
</evidence>
<feature type="region of interest" description="Disordered" evidence="1">
    <location>
        <begin position="365"/>
        <end position="389"/>
    </location>
</feature>
<dbReference type="RefSeq" id="WP_133958019.1">
    <property type="nucleotide sequence ID" value="NZ_SORI01000013.1"/>
</dbReference>
<evidence type="ECO:0000256" key="1">
    <source>
        <dbReference type="SAM" id="MobiDB-lite"/>
    </source>
</evidence>
<dbReference type="OrthoDB" id="9801659at2"/>
<evidence type="ECO:0000313" key="2">
    <source>
        <dbReference type="EMBL" id="TDY59483.1"/>
    </source>
</evidence>
<sequence length="389" mass="43208">MNVLLVDPPYRASYPPVGLLKIGRFHRERGDAVTFVRGLSAPAAEKTWDRIYTASLFTFQWNTVVRTLRFYGGSVADPRRDLFAGGPLASLLGRDLGAAAPCRPVPGIVDSAEKIGLQGGDIDTLLPDYSLLTSPKDYPVLEHAWIASATRGCSGKCAFCSVREVDPRCVEYLPLKEQLDNCRQSLGERNGLVLLDNNVAMSPFLEKIAGDMAAEGFVKGRGTTADFSQGFEPALFAGPEGNRRADILASLPLDPIRIAWDFSGERDIYEQAVTAFAERGFSSFSTPLLYGFSDLPEDMYLRLLRITELEHELGIAIQAEPMGYLAPFRKRRPSPAERARAWGCSEGEVRRFEELLKKFRTREKGDGEGFSALFGKGPEDFRNRLRRRE</sequence>
<dbReference type="Proteomes" id="UP000295066">
    <property type="component" value="Unassembled WGS sequence"/>
</dbReference>
<gene>
    <name evidence="2" type="ORF">C8D99_11361</name>
</gene>
<organism evidence="2 3">
    <name type="scientific">Aminivibrio pyruvatiphilus</name>
    <dbReference type="NCBI Taxonomy" id="1005740"/>
    <lineage>
        <taxon>Bacteria</taxon>
        <taxon>Thermotogati</taxon>
        <taxon>Synergistota</taxon>
        <taxon>Synergistia</taxon>
        <taxon>Synergistales</taxon>
        <taxon>Aminobacteriaceae</taxon>
        <taxon>Aminivibrio</taxon>
    </lineage>
</organism>
<evidence type="ECO:0000313" key="3">
    <source>
        <dbReference type="Proteomes" id="UP000295066"/>
    </source>
</evidence>
<keyword evidence="3" id="KW-1185">Reference proteome</keyword>